<reference evidence="2 3" key="1">
    <citation type="submission" date="2016-09" db="EMBL/GenBank/DDBJ databases">
        <authorList>
            <person name="Reverchon S."/>
            <person name="Nasser W."/>
            <person name="Leonard S."/>
            <person name="Brochier C."/>
            <person name="Duprey A."/>
        </authorList>
    </citation>
    <scope>NUCLEOTIDE SEQUENCE [LARGE SCALE GENOMIC DNA]</scope>
    <source>
        <strain evidence="2 3">174/2</strain>
    </source>
</reference>
<dbReference type="PANTHER" id="PTHR42695">
    <property type="entry name" value="GLUTAMINE AMIDOTRANSFERASE YLR126C-RELATED"/>
    <property type="match status" value="1"/>
</dbReference>
<proteinExistence type="predicted"/>
<dbReference type="GO" id="GO:0005829">
    <property type="term" value="C:cytosol"/>
    <property type="evidence" value="ECO:0007669"/>
    <property type="project" value="TreeGrafter"/>
</dbReference>
<feature type="domain" description="Glutamine amidotransferase" evidence="1">
    <location>
        <begin position="38"/>
        <end position="206"/>
    </location>
</feature>
<evidence type="ECO:0000259" key="1">
    <source>
        <dbReference type="Pfam" id="PF00117"/>
    </source>
</evidence>
<dbReference type="GO" id="GO:0003922">
    <property type="term" value="F:GMP synthase (glutamine-hydrolyzing) activity"/>
    <property type="evidence" value="ECO:0007669"/>
    <property type="project" value="UniProtKB-EC"/>
</dbReference>
<dbReference type="InterPro" id="IPR017926">
    <property type="entry name" value="GATASE"/>
</dbReference>
<dbReference type="SUPFAM" id="SSF52317">
    <property type="entry name" value="Class I glutamine amidotransferase-like"/>
    <property type="match status" value="1"/>
</dbReference>
<keyword evidence="3" id="KW-1185">Reference proteome</keyword>
<dbReference type="EMBL" id="LT615367">
    <property type="protein sequence ID" value="SLM62373.1"/>
    <property type="molecule type" value="Genomic_DNA"/>
</dbReference>
<dbReference type="AlphaFoldDB" id="A0A375A8K3"/>
<gene>
    <name evidence="2" type="ORF">DAQ1742_01385</name>
</gene>
<keyword evidence="2" id="KW-0436">Ligase</keyword>
<accession>A0A375A8K3</accession>
<dbReference type="Pfam" id="PF00117">
    <property type="entry name" value="GATase"/>
    <property type="match status" value="1"/>
</dbReference>
<dbReference type="NCBIfam" id="NF006562">
    <property type="entry name" value="PRK09065.1"/>
    <property type="match status" value="1"/>
</dbReference>
<dbReference type="PROSITE" id="PS51273">
    <property type="entry name" value="GATASE_TYPE_1"/>
    <property type="match status" value="1"/>
</dbReference>
<sequence length="243" mass="26448">MTASHTPPAASSSSLLIVQMGEPPEPIARHVGQQADWFSQALADDLAHFAARIHIVRPYTGEALPPPGEHDAAIISGSWSMVTEQLAWSERTAEWARERVRLGRPLLGVCYGHQLLAHALGGTVADNPNGREMGLKTVTLHAQAAEDALLTALPEQFSAYLSHLQSVVSPPEGAQVLAASEQDGCQIIRYAPHTLSFQFHPEMDAAVMNACLRHNALPELTVSDEPVWARRLLRDFVHQALAR</sequence>
<dbReference type="RefSeq" id="WP_035343090.1">
    <property type="nucleotide sequence ID" value="NZ_LT615367.1"/>
</dbReference>
<evidence type="ECO:0000313" key="2">
    <source>
        <dbReference type="EMBL" id="SLM62373.1"/>
    </source>
</evidence>
<dbReference type="InterPro" id="IPR029062">
    <property type="entry name" value="Class_I_gatase-like"/>
</dbReference>
<dbReference type="InterPro" id="IPR044992">
    <property type="entry name" value="ChyE-like"/>
</dbReference>
<dbReference type="EC" id="6.3.5.2" evidence="2"/>
<dbReference type="Gene3D" id="3.40.50.880">
    <property type="match status" value="1"/>
</dbReference>
<name>A0A375A8K3_9GAMM</name>
<dbReference type="Proteomes" id="UP000294820">
    <property type="component" value="Chromosome 1"/>
</dbReference>
<evidence type="ECO:0000313" key="3">
    <source>
        <dbReference type="Proteomes" id="UP000294820"/>
    </source>
</evidence>
<organism evidence="2 3">
    <name type="scientific">Dickeya aquatica</name>
    <dbReference type="NCBI Taxonomy" id="1401087"/>
    <lineage>
        <taxon>Bacteria</taxon>
        <taxon>Pseudomonadati</taxon>
        <taxon>Pseudomonadota</taxon>
        <taxon>Gammaproteobacteria</taxon>
        <taxon>Enterobacterales</taxon>
        <taxon>Pectobacteriaceae</taxon>
        <taxon>Dickeya</taxon>
    </lineage>
</organism>
<dbReference type="PANTHER" id="PTHR42695:SF5">
    <property type="entry name" value="GLUTAMINE AMIDOTRANSFERASE YLR126C-RELATED"/>
    <property type="match status" value="1"/>
</dbReference>
<dbReference type="CDD" id="cd01741">
    <property type="entry name" value="GATase1_1"/>
    <property type="match status" value="1"/>
</dbReference>
<protein>
    <submittedName>
        <fullName evidence="2">GMP synthase [glutamine-hydrolyzing]</fullName>
        <ecNumber evidence="2">6.3.5.2</ecNumber>
    </submittedName>
</protein>
<dbReference type="KEGG" id="daq:DAQ1742_01385"/>